<name>A0A8C5FZ18_GOUWI</name>
<proteinExistence type="predicted"/>
<keyword evidence="2" id="KW-1185">Reference proteome</keyword>
<dbReference type="AlphaFoldDB" id="A0A8C5FZ18"/>
<evidence type="ECO:0000313" key="1">
    <source>
        <dbReference type="Ensembl" id="ENSGWIP00000002696.1"/>
    </source>
</evidence>
<dbReference type="Ensembl" id="ENSGWIT00000002915.1">
    <property type="protein sequence ID" value="ENSGWIP00000002696.1"/>
    <property type="gene ID" value="ENSGWIG00000001452.1"/>
</dbReference>
<sequence length="87" mass="9664">MQSTPSLRARRGVDVYRHAYSCICKKAPKTIVRCLTTGYTPPRHSLQIPWCVGPCPPSSPLCWCASRKKWLASAGTWLLAAKCCDAR</sequence>
<protein>
    <submittedName>
        <fullName evidence="1">Uncharacterized protein</fullName>
    </submittedName>
</protein>
<evidence type="ECO:0000313" key="2">
    <source>
        <dbReference type="Proteomes" id="UP000694680"/>
    </source>
</evidence>
<reference evidence="1" key="1">
    <citation type="submission" date="2020-06" db="EMBL/GenBank/DDBJ databases">
        <authorList>
            <consortium name="Wellcome Sanger Institute Data Sharing"/>
        </authorList>
    </citation>
    <scope>NUCLEOTIDE SEQUENCE [LARGE SCALE GENOMIC DNA]</scope>
</reference>
<accession>A0A8C5FZ18</accession>
<organism evidence="1 2">
    <name type="scientific">Gouania willdenowi</name>
    <name type="common">Blunt-snouted clingfish</name>
    <name type="synonym">Lepadogaster willdenowi</name>
    <dbReference type="NCBI Taxonomy" id="441366"/>
    <lineage>
        <taxon>Eukaryota</taxon>
        <taxon>Metazoa</taxon>
        <taxon>Chordata</taxon>
        <taxon>Craniata</taxon>
        <taxon>Vertebrata</taxon>
        <taxon>Euteleostomi</taxon>
        <taxon>Actinopterygii</taxon>
        <taxon>Neopterygii</taxon>
        <taxon>Teleostei</taxon>
        <taxon>Neoteleostei</taxon>
        <taxon>Acanthomorphata</taxon>
        <taxon>Ovalentaria</taxon>
        <taxon>Blenniimorphae</taxon>
        <taxon>Blenniiformes</taxon>
        <taxon>Gobiesocoidei</taxon>
        <taxon>Gobiesocidae</taxon>
        <taxon>Gobiesocinae</taxon>
        <taxon>Gouania</taxon>
    </lineage>
</organism>
<reference evidence="1" key="3">
    <citation type="submission" date="2025-09" db="UniProtKB">
        <authorList>
            <consortium name="Ensembl"/>
        </authorList>
    </citation>
    <scope>IDENTIFICATION</scope>
</reference>
<reference evidence="1" key="2">
    <citation type="submission" date="2025-08" db="UniProtKB">
        <authorList>
            <consortium name="Ensembl"/>
        </authorList>
    </citation>
    <scope>IDENTIFICATION</scope>
</reference>
<dbReference type="Proteomes" id="UP000694680">
    <property type="component" value="Chromosome 1"/>
</dbReference>